<evidence type="ECO:0000313" key="2">
    <source>
        <dbReference type="Proteomes" id="UP000276133"/>
    </source>
</evidence>
<gene>
    <name evidence="1" type="ORF">BpHYR1_028978</name>
</gene>
<reference evidence="1 2" key="1">
    <citation type="journal article" date="2018" name="Sci. Rep.">
        <title>Genomic signatures of local adaptation to the degree of environmental predictability in rotifers.</title>
        <authorList>
            <person name="Franch-Gras L."/>
            <person name="Hahn C."/>
            <person name="Garcia-Roger E.M."/>
            <person name="Carmona M.J."/>
            <person name="Serra M."/>
            <person name="Gomez A."/>
        </authorList>
    </citation>
    <scope>NUCLEOTIDE SEQUENCE [LARGE SCALE GENOMIC DNA]</scope>
    <source>
        <strain evidence="1">HYR1</strain>
    </source>
</reference>
<evidence type="ECO:0000313" key="1">
    <source>
        <dbReference type="EMBL" id="RNA27157.1"/>
    </source>
</evidence>
<accession>A0A3M7RV17</accession>
<protein>
    <submittedName>
        <fullName evidence="1">Uncharacterized protein</fullName>
    </submittedName>
</protein>
<dbReference type="EMBL" id="REGN01002590">
    <property type="protein sequence ID" value="RNA27157.1"/>
    <property type="molecule type" value="Genomic_DNA"/>
</dbReference>
<organism evidence="1 2">
    <name type="scientific">Brachionus plicatilis</name>
    <name type="common">Marine rotifer</name>
    <name type="synonym">Brachionus muelleri</name>
    <dbReference type="NCBI Taxonomy" id="10195"/>
    <lineage>
        <taxon>Eukaryota</taxon>
        <taxon>Metazoa</taxon>
        <taxon>Spiralia</taxon>
        <taxon>Gnathifera</taxon>
        <taxon>Rotifera</taxon>
        <taxon>Eurotatoria</taxon>
        <taxon>Monogononta</taxon>
        <taxon>Pseudotrocha</taxon>
        <taxon>Ploima</taxon>
        <taxon>Brachionidae</taxon>
        <taxon>Brachionus</taxon>
    </lineage>
</organism>
<dbReference type="Proteomes" id="UP000276133">
    <property type="component" value="Unassembled WGS sequence"/>
</dbReference>
<comment type="caution">
    <text evidence="1">The sequence shown here is derived from an EMBL/GenBank/DDBJ whole genome shotgun (WGS) entry which is preliminary data.</text>
</comment>
<dbReference type="AlphaFoldDB" id="A0A3M7RV17"/>
<sequence>MHHSLRLFVVVSRALARYRNQINQINITKRIKSHRQKRNCAYAGQFNFPIPITLAETITVLIVL</sequence>
<name>A0A3M7RV17_BRAPC</name>
<keyword evidence="2" id="KW-1185">Reference proteome</keyword>
<proteinExistence type="predicted"/>